<sequence>MVHRLPVVAVLGSGSPLPPERVALARAVGAMVAGLGAHLLTGAGFGVMSAAAEGFVAVPARRGLSLGMVPRDPAGDLDAPHHTPDGIAYPNPLVELAIFTALPPRVEDWTTAPSRNHVNVLSADAVVGLAGSVGTRNELAIAARFRGEAERPPAARRTVLLGPAEDFPDEARAAFVRVDTIAAAAERLAGILRRDGFSIPDPLP</sequence>
<evidence type="ECO:0008006" key="3">
    <source>
        <dbReference type="Google" id="ProtNLM"/>
    </source>
</evidence>
<dbReference type="SUPFAM" id="SSF102405">
    <property type="entry name" value="MCP/YpsA-like"/>
    <property type="match status" value="1"/>
</dbReference>
<keyword evidence="2" id="KW-1185">Reference proteome</keyword>
<dbReference type="OrthoDB" id="1262040at2"/>
<comment type="caution">
    <text evidence="1">The sequence shown here is derived from an EMBL/GenBank/DDBJ whole genome shotgun (WGS) entry which is preliminary data.</text>
</comment>
<name>A0A3S4B0H9_9BRAD</name>
<dbReference type="RefSeq" id="WP_129608744.1">
    <property type="nucleotide sequence ID" value="NZ_UWOC01000134.1"/>
</dbReference>
<proteinExistence type="predicted"/>
<evidence type="ECO:0000313" key="2">
    <source>
        <dbReference type="Proteomes" id="UP000289200"/>
    </source>
</evidence>
<accession>A0A3S4B0H9</accession>
<protein>
    <recommendedName>
        <fullName evidence="3">DNA-binding protein</fullName>
    </recommendedName>
</protein>
<reference evidence="2" key="1">
    <citation type="submission" date="2018-10" db="EMBL/GenBank/DDBJ databases">
        <authorList>
            <person name="Peiro R."/>
            <person name="Begona"/>
            <person name="Cbmso G."/>
            <person name="Lopez M."/>
            <person name="Gonzalez S."/>
            <person name="Sacristan E."/>
            <person name="Castillo E."/>
        </authorList>
    </citation>
    <scope>NUCLEOTIDE SEQUENCE [LARGE SCALE GENOMIC DNA]</scope>
</reference>
<dbReference type="EMBL" id="UWOC01000134">
    <property type="protein sequence ID" value="VCU08694.1"/>
    <property type="molecule type" value="Genomic_DNA"/>
</dbReference>
<dbReference type="Gene3D" id="3.40.50.450">
    <property type="match status" value="1"/>
</dbReference>
<dbReference type="Pfam" id="PF18306">
    <property type="entry name" value="LDcluster4"/>
    <property type="match status" value="1"/>
</dbReference>
<dbReference type="Proteomes" id="UP000289200">
    <property type="component" value="Unassembled WGS sequence"/>
</dbReference>
<organism evidence="1 2">
    <name type="scientific">Rhodoplanes serenus</name>
    <dbReference type="NCBI Taxonomy" id="200615"/>
    <lineage>
        <taxon>Bacteria</taxon>
        <taxon>Pseudomonadati</taxon>
        <taxon>Pseudomonadota</taxon>
        <taxon>Alphaproteobacteria</taxon>
        <taxon>Hyphomicrobiales</taxon>
        <taxon>Nitrobacteraceae</taxon>
        <taxon>Rhodoplanes</taxon>
    </lineage>
</organism>
<dbReference type="AlphaFoldDB" id="A0A3S4B0H9"/>
<evidence type="ECO:0000313" key="1">
    <source>
        <dbReference type="EMBL" id="VCU08694.1"/>
    </source>
</evidence>
<dbReference type="InterPro" id="IPR041164">
    <property type="entry name" value="LDcluster4"/>
</dbReference>
<gene>
    <name evidence="1" type="ORF">RHODGE_RHODGE_01858</name>
</gene>